<evidence type="ECO:0000313" key="2">
    <source>
        <dbReference type="Proteomes" id="UP000503129"/>
    </source>
</evidence>
<dbReference type="RefSeq" id="WP_169263738.1">
    <property type="nucleotide sequence ID" value="NZ_CAWOXK010000001.1"/>
</dbReference>
<evidence type="ECO:0000313" key="1">
    <source>
        <dbReference type="EMBL" id="QDL08752.1"/>
    </source>
</evidence>
<dbReference type="EMBL" id="CP030118">
    <property type="protein sequence ID" value="QDL08752.1"/>
    <property type="molecule type" value="Genomic_DNA"/>
</dbReference>
<keyword evidence="2" id="KW-1185">Reference proteome</keyword>
<gene>
    <name evidence="1" type="ORF">DP114_13390</name>
</gene>
<dbReference type="KEGG" id="bsen:DP114_13390"/>
<accession>A0A856MDK2</accession>
<protein>
    <submittedName>
        <fullName evidence="1">Uncharacterized protein</fullName>
    </submittedName>
</protein>
<organism evidence="1 2">
    <name type="scientific">Brasilonema sennae CENA114</name>
    <dbReference type="NCBI Taxonomy" id="415709"/>
    <lineage>
        <taxon>Bacteria</taxon>
        <taxon>Bacillati</taxon>
        <taxon>Cyanobacteriota</taxon>
        <taxon>Cyanophyceae</taxon>
        <taxon>Nostocales</taxon>
        <taxon>Scytonemataceae</taxon>
        <taxon>Brasilonema</taxon>
        <taxon>Bromeliae group (in: Brasilonema)</taxon>
    </lineage>
</organism>
<sequence>MIDVIVLTKFLSPLLPYLLKLGDKAAEEAAKKLGADTWEKAKAIWVKLHPKVEAKPSAQEAVQDVAQAPEDEDALAALRLQLKKLFKEDPTLESEVTQLLAEAEASQSRGNINIGGDVKGVSAYDISGGSITQGDIS</sequence>
<reference evidence="1 2" key="1">
    <citation type="submission" date="2018-06" db="EMBL/GenBank/DDBJ databases">
        <title>Comparative genomics of Brasilonema spp. strains.</title>
        <authorList>
            <person name="Alvarenga D.O."/>
            <person name="Fiore M.F."/>
            <person name="Varani A.M."/>
        </authorList>
    </citation>
    <scope>NUCLEOTIDE SEQUENCE [LARGE SCALE GENOMIC DNA]</scope>
    <source>
        <strain evidence="1 2">CENA114</strain>
    </source>
</reference>
<proteinExistence type="predicted"/>
<dbReference type="AlphaFoldDB" id="A0A856MDK2"/>
<name>A0A856MDK2_9CYAN</name>
<dbReference type="Proteomes" id="UP000503129">
    <property type="component" value="Chromosome"/>
</dbReference>